<proteinExistence type="inferred from homology"/>
<organism evidence="7 8">
    <name type="scientific">Flemingia macrophylla</name>
    <dbReference type="NCBI Taxonomy" id="520843"/>
    <lineage>
        <taxon>Eukaryota</taxon>
        <taxon>Viridiplantae</taxon>
        <taxon>Streptophyta</taxon>
        <taxon>Embryophyta</taxon>
        <taxon>Tracheophyta</taxon>
        <taxon>Spermatophyta</taxon>
        <taxon>Magnoliopsida</taxon>
        <taxon>eudicotyledons</taxon>
        <taxon>Gunneridae</taxon>
        <taxon>Pentapetalae</taxon>
        <taxon>rosids</taxon>
        <taxon>fabids</taxon>
        <taxon>Fabales</taxon>
        <taxon>Fabaceae</taxon>
        <taxon>Papilionoideae</taxon>
        <taxon>50 kb inversion clade</taxon>
        <taxon>NPAAA clade</taxon>
        <taxon>indigoferoid/millettioid clade</taxon>
        <taxon>Phaseoleae</taxon>
        <taxon>Flemingia</taxon>
    </lineage>
</organism>
<evidence type="ECO:0000259" key="6">
    <source>
        <dbReference type="PROSITE" id="PS50222"/>
    </source>
</evidence>
<comment type="function">
    <text evidence="1">Potential calcium sensor.</text>
</comment>
<dbReference type="Proteomes" id="UP001603857">
    <property type="component" value="Unassembled WGS sequence"/>
</dbReference>
<keyword evidence="4" id="KW-0677">Repeat</keyword>
<dbReference type="InterPro" id="IPR002048">
    <property type="entry name" value="EF_hand_dom"/>
</dbReference>
<dbReference type="Gene3D" id="1.10.238.10">
    <property type="entry name" value="EF-hand"/>
    <property type="match status" value="2"/>
</dbReference>
<comment type="caution">
    <text evidence="7">The sequence shown here is derived from an EMBL/GenBank/DDBJ whole genome shotgun (WGS) entry which is preliminary data.</text>
</comment>
<feature type="domain" description="EF-hand" evidence="6">
    <location>
        <begin position="8"/>
        <end position="43"/>
    </location>
</feature>
<keyword evidence="8" id="KW-1185">Reference proteome</keyword>
<dbReference type="PROSITE" id="PS50222">
    <property type="entry name" value="EF_HAND_2"/>
    <property type="match status" value="4"/>
</dbReference>
<dbReference type="SUPFAM" id="SSF47473">
    <property type="entry name" value="EF-hand"/>
    <property type="match status" value="1"/>
</dbReference>
<dbReference type="FunFam" id="1.10.238.10:FF:000251">
    <property type="entry name" value="Calmodulin-related protein 97A"/>
    <property type="match status" value="1"/>
</dbReference>
<dbReference type="EMBL" id="JBGMDY010000010">
    <property type="protein sequence ID" value="KAL2320995.1"/>
    <property type="molecule type" value="Genomic_DNA"/>
</dbReference>
<dbReference type="InterPro" id="IPR050230">
    <property type="entry name" value="CALM/Myosin/TropC-like"/>
</dbReference>
<evidence type="ECO:0000313" key="7">
    <source>
        <dbReference type="EMBL" id="KAL2320995.1"/>
    </source>
</evidence>
<gene>
    <name evidence="7" type="ORF">Fmac_029964</name>
</gene>
<sequence length="149" mass="16910">MAGALTQDQIAEFYEAFCLIDKNFDGYITADELAAIIRSLEGNPTKEEIQNMIGEVDVDGNGNIAFEEFLNIIMGRKKKESLAEELKEAFKVFDRDQDGYISASELRLVMVNFGEKMTDEEAEQMVREADLDGDGLVNFEEFNRIMMLE</sequence>
<evidence type="ECO:0000256" key="2">
    <source>
        <dbReference type="ARBA" id="ARBA00009763"/>
    </source>
</evidence>
<dbReference type="SMART" id="SM00054">
    <property type="entry name" value="EFh"/>
    <property type="match status" value="4"/>
</dbReference>
<keyword evidence="5" id="KW-0106">Calcium</keyword>
<dbReference type="PANTHER" id="PTHR23048">
    <property type="entry name" value="MYOSIN LIGHT CHAIN 1, 3"/>
    <property type="match status" value="1"/>
</dbReference>
<evidence type="ECO:0000256" key="5">
    <source>
        <dbReference type="ARBA" id="ARBA00022837"/>
    </source>
</evidence>
<feature type="domain" description="EF-hand" evidence="6">
    <location>
        <begin position="81"/>
        <end position="116"/>
    </location>
</feature>
<keyword evidence="3" id="KW-0479">Metal-binding</keyword>
<feature type="domain" description="EF-hand" evidence="6">
    <location>
        <begin position="117"/>
        <end position="149"/>
    </location>
</feature>
<evidence type="ECO:0000256" key="4">
    <source>
        <dbReference type="ARBA" id="ARBA00022737"/>
    </source>
</evidence>
<comment type="similarity">
    <text evidence="2">Belongs to the calmodulin family.</text>
</comment>
<feature type="domain" description="EF-hand" evidence="6">
    <location>
        <begin position="44"/>
        <end position="79"/>
    </location>
</feature>
<dbReference type="GO" id="GO:0046872">
    <property type="term" value="F:metal ion binding"/>
    <property type="evidence" value="ECO:0007669"/>
    <property type="project" value="UniProtKB-KW"/>
</dbReference>
<dbReference type="Pfam" id="PF13499">
    <property type="entry name" value="EF-hand_7"/>
    <property type="match status" value="2"/>
</dbReference>
<dbReference type="GO" id="GO:0005737">
    <property type="term" value="C:cytoplasm"/>
    <property type="evidence" value="ECO:0007669"/>
    <property type="project" value="UniProtKB-ARBA"/>
</dbReference>
<dbReference type="PANTHER" id="PTHR23048:SF53">
    <property type="entry name" value="CALMODULIN"/>
    <property type="match status" value="1"/>
</dbReference>
<reference evidence="7 8" key="1">
    <citation type="submission" date="2024-08" db="EMBL/GenBank/DDBJ databases">
        <title>Insights into the chromosomal genome structure of Flemingia macrophylla.</title>
        <authorList>
            <person name="Ding Y."/>
            <person name="Zhao Y."/>
            <person name="Bi W."/>
            <person name="Wu M."/>
            <person name="Zhao G."/>
            <person name="Gong Y."/>
            <person name="Li W."/>
            <person name="Zhang P."/>
        </authorList>
    </citation>
    <scope>NUCLEOTIDE SEQUENCE [LARGE SCALE GENOMIC DNA]</scope>
    <source>
        <strain evidence="7">DYQJB</strain>
        <tissue evidence="7">Leaf</tissue>
    </source>
</reference>
<evidence type="ECO:0000313" key="8">
    <source>
        <dbReference type="Proteomes" id="UP001603857"/>
    </source>
</evidence>
<dbReference type="InterPro" id="IPR011992">
    <property type="entry name" value="EF-hand-dom_pair"/>
</dbReference>
<dbReference type="InterPro" id="IPR018247">
    <property type="entry name" value="EF_Hand_1_Ca_BS"/>
</dbReference>
<dbReference type="FunFam" id="1.10.238.10:FF:000034">
    <property type="entry name" value="Calmodulin"/>
    <property type="match status" value="1"/>
</dbReference>
<accession>A0ABD1LBU6</accession>
<dbReference type="AlphaFoldDB" id="A0ABD1LBU6"/>
<evidence type="ECO:0000256" key="3">
    <source>
        <dbReference type="ARBA" id="ARBA00022723"/>
    </source>
</evidence>
<dbReference type="CDD" id="cd00051">
    <property type="entry name" value="EFh"/>
    <property type="match status" value="2"/>
</dbReference>
<evidence type="ECO:0000256" key="1">
    <source>
        <dbReference type="ARBA" id="ARBA00003291"/>
    </source>
</evidence>
<name>A0ABD1LBU6_9FABA</name>
<dbReference type="PROSITE" id="PS00018">
    <property type="entry name" value="EF_HAND_1"/>
    <property type="match status" value="3"/>
</dbReference>
<protein>
    <recommendedName>
        <fullName evidence="6">EF-hand domain-containing protein</fullName>
    </recommendedName>
</protein>